<dbReference type="PANTHER" id="PTHR18895:SF74">
    <property type="entry name" value="MTRF1L RELEASE FACTOR GLUTAMINE METHYLTRANSFERASE"/>
    <property type="match status" value="1"/>
</dbReference>
<dbReference type="AlphaFoldDB" id="A0A2M8VRL9"/>
<keyword evidence="3 5" id="KW-0949">S-adenosyl-L-methionine</keyword>
<feature type="binding site" evidence="5">
    <location>
        <position position="194"/>
    </location>
    <ligand>
        <name>S-adenosyl-L-methionine</name>
        <dbReference type="ChEBI" id="CHEBI:59789"/>
    </ligand>
</feature>
<evidence type="ECO:0000313" key="9">
    <source>
        <dbReference type="Proteomes" id="UP000229366"/>
    </source>
</evidence>
<evidence type="ECO:0000313" key="8">
    <source>
        <dbReference type="EMBL" id="PJI80097.1"/>
    </source>
</evidence>
<dbReference type="Pfam" id="PF13847">
    <property type="entry name" value="Methyltransf_31"/>
    <property type="match status" value="1"/>
</dbReference>
<comment type="similarity">
    <text evidence="5">Belongs to the protein N5-glutamine methyltransferase family. PrmC subfamily.</text>
</comment>
<protein>
    <recommendedName>
        <fullName evidence="5">Release factor glutamine methyltransferase</fullName>
        <shortName evidence="5">RF MTase</shortName>
        <ecNumber evidence="5">2.1.1.297</ecNumber>
    </recommendedName>
    <alternativeName>
        <fullName evidence="5">N5-glutamine methyltransferase PrmC</fullName>
    </alternativeName>
    <alternativeName>
        <fullName evidence="5">Protein-(glutamine-N5) MTase PrmC</fullName>
    </alternativeName>
    <alternativeName>
        <fullName evidence="5">Protein-glutamine N-methyltransferase PrmC</fullName>
    </alternativeName>
</protein>
<keyword evidence="9" id="KW-1185">Reference proteome</keyword>
<dbReference type="Gene3D" id="3.40.50.150">
    <property type="entry name" value="Vaccinia Virus protein VP39"/>
    <property type="match status" value="1"/>
</dbReference>
<dbReference type="RefSeq" id="WP_100379418.1">
    <property type="nucleotide sequence ID" value="NZ_CBCSBW010000002.1"/>
</dbReference>
<evidence type="ECO:0000259" key="6">
    <source>
        <dbReference type="Pfam" id="PF13847"/>
    </source>
</evidence>
<comment type="catalytic activity">
    <reaction evidence="4 5">
        <text>L-glutaminyl-[peptide chain release factor] + S-adenosyl-L-methionine = N(5)-methyl-L-glutaminyl-[peptide chain release factor] + S-adenosyl-L-homocysteine + H(+)</text>
        <dbReference type="Rhea" id="RHEA:42896"/>
        <dbReference type="Rhea" id="RHEA-COMP:10271"/>
        <dbReference type="Rhea" id="RHEA-COMP:10272"/>
        <dbReference type="ChEBI" id="CHEBI:15378"/>
        <dbReference type="ChEBI" id="CHEBI:30011"/>
        <dbReference type="ChEBI" id="CHEBI:57856"/>
        <dbReference type="ChEBI" id="CHEBI:59789"/>
        <dbReference type="ChEBI" id="CHEBI:61891"/>
        <dbReference type="EC" id="2.1.1.297"/>
    </reaction>
</comment>
<dbReference type="NCBIfam" id="TIGR03534">
    <property type="entry name" value="RF_mod_PrmC"/>
    <property type="match status" value="1"/>
</dbReference>
<name>A0A2M8VRL9_9BURK</name>
<evidence type="ECO:0000256" key="1">
    <source>
        <dbReference type="ARBA" id="ARBA00022603"/>
    </source>
</evidence>
<dbReference type="GO" id="GO:0032259">
    <property type="term" value="P:methylation"/>
    <property type="evidence" value="ECO:0007669"/>
    <property type="project" value="UniProtKB-KW"/>
</dbReference>
<dbReference type="SUPFAM" id="SSF53335">
    <property type="entry name" value="S-adenosyl-L-methionine-dependent methyltransferases"/>
    <property type="match status" value="1"/>
</dbReference>
<dbReference type="InterPro" id="IPR025714">
    <property type="entry name" value="Methyltranfer_dom"/>
</dbReference>
<reference evidence="8 9" key="1">
    <citation type="submission" date="2017-11" db="EMBL/GenBank/DDBJ databases">
        <title>Genomic Encyclopedia of Type Strains, Phase III (KMG-III): the genomes of soil and plant-associated and newly described type strains.</title>
        <authorList>
            <person name="Whitman W."/>
        </authorList>
    </citation>
    <scope>NUCLEOTIDE SEQUENCE [LARGE SCALE GENOMIC DNA]</scope>
    <source>
        <strain evidence="8 9">UB-Domo-W1</strain>
    </source>
</reference>
<dbReference type="GO" id="GO:0102559">
    <property type="term" value="F:peptide chain release factor N(5)-glutamine methyltransferase activity"/>
    <property type="evidence" value="ECO:0007669"/>
    <property type="project" value="UniProtKB-EC"/>
</dbReference>
<feature type="binding site" evidence="5">
    <location>
        <begin position="194"/>
        <end position="197"/>
    </location>
    <ligand>
        <name>substrate</name>
    </ligand>
</feature>
<evidence type="ECO:0000256" key="2">
    <source>
        <dbReference type="ARBA" id="ARBA00022679"/>
    </source>
</evidence>
<dbReference type="InterPro" id="IPR002052">
    <property type="entry name" value="DNA_methylase_N6_adenine_CS"/>
</dbReference>
<comment type="caution">
    <text evidence="8">The sequence shown here is derived from an EMBL/GenBank/DDBJ whole genome shotgun (WGS) entry which is preliminary data.</text>
</comment>
<dbReference type="Proteomes" id="UP000229366">
    <property type="component" value="Unassembled WGS sequence"/>
</dbReference>
<dbReference type="GO" id="GO:0003676">
    <property type="term" value="F:nucleic acid binding"/>
    <property type="evidence" value="ECO:0007669"/>
    <property type="project" value="InterPro"/>
</dbReference>
<dbReference type="PANTHER" id="PTHR18895">
    <property type="entry name" value="HEMK METHYLTRANSFERASE"/>
    <property type="match status" value="1"/>
</dbReference>
<dbReference type="NCBIfam" id="TIGR00536">
    <property type="entry name" value="hemK_fam"/>
    <property type="match status" value="1"/>
</dbReference>
<dbReference type="Gene3D" id="1.10.8.10">
    <property type="entry name" value="DNA helicase RuvA subunit, C-terminal domain"/>
    <property type="match status" value="1"/>
</dbReference>
<feature type="binding site" evidence="5">
    <location>
        <position position="149"/>
    </location>
    <ligand>
        <name>S-adenosyl-L-methionine</name>
        <dbReference type="ChEBI" id="CHEBI:59789"/>
    </ligand>
</feature>
<feature type="domain" description="Methyltransferase" evidence="6">
    <location>
        <begin position="121"/>
        <end position="250"/>
    </location>
</feature>
<dbReference type="EC" id="2.1.1.297" evidence="5"/>
<dbReference type="InterPro" id="IPR050320">
    <property type="entry name" value="N5-glutamine_MTase"/>
</dbReference>
<dbReference type="EMBL" id="PGTX01000002">
    <property type="protein sequence ID" value="PJI80097.1"/>
    <property type="molecule type" value="Genomic_DNA"/>
</dbReference>
<evidence type="ECO:0000259" key="7">
    <source>
        <dbReference type="Pfam" id="PF17827"/>
    </source>
</evidence>
<dbReference type="InterPro" id="IPR004556">
    <property type="entry name" value="HemK-like"/>
</dbReference>
<dbReference type="PROSITE" id="PS00092">
    <property type="entry name" value="N6_MTASE"/>
    <property type="match status" value="1"/>
</dbReference>
<organism evidence="8 9">
    <name type="scientific">Polynucleobacter brandtiae</name>
    <dbReference type="NCBI Taxonomy" id="1938816"/>
    <lineage>
        <taxon>Bacteria</taxon>
        <taxon>Pseudomonadati</taxon>
        <taxon>Pseudomonadota</taxon>
        <taxon>Betaproteobacteria</taxon>
        <taxon>Burkholderiales</taxon>
        <taxon>Burkholderiaceae</taxon>
        <taxon>Polynucleobacter</taxon>
    </lineage>
</organism>
<accession>A0A2M8VRL9</accession>
<feature type="binding site" evidence="5">
    <location>
        <begin position="126"/>
        <end position="130"/>
    </location>
    <ligand>
        <name>S-adenosyl-L-methionine</name>
        <dbReference type="ChEBI" id="CHEBI:59789"/>
    </ligand>
</feature>
<dbReference type="HAMAP" id="MF_02126">
    <property type="entry name" value="RF_methyltr_PrmC"/>
    <property type="match status" value="1"/>
</dbReference>
<proteinExistence type="inferred from homology"/>
<sequence length="292" mass="31761">MDATRSLKALLSNSTLPPKEARILLAYILEQHYQLPRSALMSRDDMVLNEEAQRAWQNLEARRMQGEPIAYVLGKKGFHNIELLVAPGVLIPRPETELLVDLALAQISRLPQIQGQSGPIQLLDLGTGSGAIVLAIASTAPEVSCTATDQSEDALLIAQENARLLGLSNRVKFAKGNWYEALDAQMRFDVIVSNPPYIANHDPHLIEGDLRFEPSSALTDFASGLTCLEAIISQADSYLKPGGFIAVEHGFDQSEAVVQLMGMAGLVDIEVHLDLAGHHRAASARKSRSDHS</sequence>
<dbReference type="CDD" id="cd02440">
    <property type="entry name" value="AdoMet_MTases"/>
    <property type="match status" value="1"/>
</dbReference>
<feature type="domain" description="Release factor glutamine methyltransferase N-terminal" evidence="7">
    <location>
        <begin position="4"/>
        <end position="74"/>
    </location>
</feature>
<gene>
    <name evidence="5" type="primary">prmC</name>
    <name evidence="8" type="ORF">B0G85_1082</name>
</gene>
<keyword evidence="2 5" id="KW-0808">Transferase</keyword>
<dbReference type="InterPro" id="IPR040758">
    <property type="entry name" value="PrmC_N"/>
</dbReference>
<keyword evidence="1 5" id="KW-0489">Methyltransferase</keyword>
<dbReference type="InterPro" id="IPR019874">
    <property type="entry name" value="RF_methyltr_PrmC"/>
</dbReference>
<dbReference type="OrthoDB" id="9800643at2"/>
<comment type="function">
    <text evidence="5">Methylates the class 1 translation termination release factors RF1/PrfA and RF2/PrfB on the glutamine residue of the universally conserved GGQ motif.</text>
</comment>
<evidence type="ECO:0000256" key="4">
    <source>
        <dbReference type="ARBA" id="ARBA00048391"/>
    </source>
</evidence>
<dbReference type="Pfam" id="PF17827">
    <property type="entry name" value="PrmC_N"/>
    <property type="match status" value="1"/>
</dbReference>
<evidence type="ECO:0000256" key="5">
    <source>
        <dbReference type="HAMAP-Rule" id="MF_02126"/>
    </source>
</evidence>
<dbReference type="InterPro" id="IPR029063">
    <property type="entry name" value="SAM-dependent_MTases_sf"/>
</dbReference>
<evidence type="ECO:0000256" key="3">
    <source>
        <dbReference type="ARBA" id="ARBA00022691"/>
    </source>
</evidence>
<feature type="binding site" evidence="5">
    <location>
        <position position="178"/>
    </location>
    <ligand>
        <name>S-adenosyl-L-methionine</name>
        <dbReference type="ChEBI" id="CHEBI:59789"/>
    </ligand>
</feature>
<dbReference type="FunFam" id="3.40.50.150:FF:000053">
    <property type="entry name" value="Release factor glutamine methyltransferase"/>
    <property type="match status" value="1"/>
</dbReference>